<dbReference type="InterPro" id="IPR011146">
    <property type="entry name" value="HIT-like"/>
</dbReference>
<dbReference type="Proteomes" id="UP000009399">
    <property type="component" value="Chromosome"/>
</dbReference>
<protein>
    <submittedName>
        <fullName evidence="5">HIT-family hydrolase protein</fullName>
    </submittedName>
</protein>
<dbReference type="AlphaFoldDB" id="A0AAI8ANC4"/>
<dbReference type="GO" id="GO:0016787">
    <property type="term" value="F:hydrolase activity"/>
    <property type="evidence" value="ECO:0007669"/>
    <property type="project" value="UniProtKB-KW"/>
</dbReference>
<dbReference type="PANTHER" id="PTHR46648:SF1">
    <property type="entry name" value="ADENOSINE 5'-MONOPHOSPHORAMIDASE HNT1"/>
    <property type="match status" value="1"/>
</dbReference>
<dbReference type="Gene3D" id="3.30.428.10">
    <property type="entry name" value="HIT-like"/>
    <property type="match status" value="1"/>
</dbReference>
<evidence type="ECO:0000256" key="3">
    <source>
        <dbReference type="PROSITE-ProRule" id="PRU00464"/>
    </source>
</evidence>
<proteinExistence type="predicted"/>
<dbReference type="PANTHER" id="PTHR46648">
    <property type="entry name" value="HIT FAMILY PROTEIN 1"/>
    <property type="match status" value="1"/>
</dbReference>
<dbReference type="SUPFAM" id="SSF54197">
    <property type="entry name" value="HIT-like"/>
    <property type="match status" value="1"/>
</dbReference>
<dbReference type="RefSeq" id="WP_013302440.1">
    <property type="nucleotide sequence ID" value="NC_019552.1"/>
</dbReference>
<dbReference type="NCBIfam" id="NF045834">
    <property type="entry name" value="M_plasma_HinT"/>
    <property type="match status" value="1"/>
</dbReference>
<dbReference type="InterPro" id="IPR036265">
    <property type="entry name" value="HIT-like_sf"/>
</dbReference>
<reference evidence="5 6" key="1">
    <citation type="journal article" date="2013" name="Genome Announc.">
        <title>Complete Genome Sequence of Mycoplasma hyorhinis Strain SK76.</title>
        <authorList>
            <person name="Goodison S."/>
            <person name="Urquidi V."/>
            <person name="Kumar D."/>
            <person name="Reyes L."/>
            <person name="Rosser C.J."/>
        </authorList>
    </citation>
    <scope>NUCLEOTIDE SEQUENCE [LARGE SCALE GENOMIC DNA]</scope>
    <source>
        <strain evidence="5 6">SK76</strain>
    </source>
</reference>
<dbReference type="GO" id="GO:0009117">
    <property type="term" value="P:nucleotide metabolic process"/>
    <property type="evidence" value="ECO:0007669"/>
    <property type="project" value="TreeGrafter"/>
</dbReference>
<keyword evidence="5" id="KW-0378">Hydrolase</keyword>
<feature type="active site" description="Tele-AMP-histidine intermediate" evidence="1">
    <location>
        <position position="102"/>
    </location>
</feature>
<dbReference type="InterPro" id="IPR019808">
    <property type="entry name" value="Histidine_triad_CS"/>
</dbReference>
<gene>
    <name evidence="5" type="ORF">MOS_725</name>
</gene>
<dbReference type="PROSITE" id="PS51084">
    <property type="entry name" value="HIT_2"/>
    <property type="match status" value="1"/>
</dbReference>
<dbReference type="PRINTS" id="PR00332">
    <property type="entry name" value="HISTRIAD"/>
</dbReference>
<evidence type="ECO:0000313" key="5">
    <source>
        <dbReference type="EMBL" id="AFX74627.1"/>
    </source>
</evidence>
<dbReference type="EMBL" id="CP003914">
    <property type="protein sequence ID" value="AFX74627.1"/>
    <property type="molecule type" value="Genomic_DNA"/>
</dbReference>
<dbReference type="GeneID" id="93248806"/>
<dbReference type="SMR" id="A0AAI8ANC4"/>
<dbReference type="InterPro" id="IPR001310">
    <property type="entry name" value="Histidine_triad_HIT"/>
</dbReference>
<organism evidence="5 6">
    <name type="scientific">Mesomycoplasma hyorhinis SK76</name>
    <dbReference type="NCBI Taxonomy" id="1118964"/>
    <lineage>
        <taxon>Bacteria</taxon>
        <taxon>Bacillati</taxon>
        <taxon>Mycoplasmatota</taxon>
        <taxon>Mycoplasmoidales</taxon>
        <taxon>Metamycoplasmataceae</taxon>
        <taxon>Mesomycoplasma</taxon>
    </lineage>
</organism>
<evidence type="ECO:0000256" key="1">
    <source>
        <dbReference type="PIRSR" id="PIRSR601310-1"/>
    </source>
</evidence>
<dbReference type="KEGG" id="mhs:MOS_725"/>
<evidence type="ECO:0000256" key="2">
    <source>
        <dbReference type="PIRSR" id="PIRSR601310-3"/>
    </source>
</evidence>
<evidence type="ECO:0000313" key="6">
    <source>
        <dbReference type="Proteomes" id="UP000009399"/>
    </source>
</evidence>
<evidence type="ECO:0000259" key="4">
    <source>
        <dbReference type="PROSITE" id="PS51084"/>
    </source>
</evidence>
<name>A0AAI8ANC4_MESHY</name>
<dbReference type="InterPro" id="IPR054919">
    <property type="entry name" value="M_plasma_HinT"/>
</dbReference>
<sequence length="111" mass="13083">MNNWQEELFLKIIKREEPATILYEDDKVIAFLDKYAHTKGHFLVVPKNYSRNLFSISDEDLSYLIVKAREFALQEIKKLGATGFKLLINNEPDAEQSIFHTHVHIIPYYKK</sequence>
<dbReference type="PROSITE" id="PS00892">
    <property type="entry name" value="HIT_1"/>
    <property type="match status" value="1"/>
</dbReference>
<feature type="domain" description="HIT" evidence="4">
    <location>
        <begin position="8"/>
        <end position="111"/>
    </location>
</feature>
<dbReference type="Pfam" id="PF01230">
    <property type="entry name" value="HIT"/>
    <property type="match status" value="1"/>
</dbReference>
<accession>A0AAI8ANC4</accession>
<feature type="short sequence motif" description="Histidine triad motif" evidence="2 3">
    <location>
        <begin position="100"/>
        <end position="104"/>
    </location>
</feature>